<sequence>MARRGLNAKRCACFLFSWNLVVTFIGGLTFFWGPLIKVNPSKPPRECTNGFTDAFPNAYVPGECLPWCHESIGPRSHIEYFLVTPMLGYIFATDADLGVDANNIILCWKVETASFGLWLWPSAGHAYVAAAVYGFARFMLLVYFWRTTPKQLCRLGPKQDRLKRNGPFAAGRCKAPLCCISVSSDREASKWNLCFSAVFLSLGPALDALSIITFVRCGQILYAAVAMTGVTLAIAEKFDPLPTTGAKAMAQSLAQGFATLRLHEHRASELFQSVAVTMAQCIALLRAVAESPSSWVINLLAGLSVSLFITIPEQSRSWILTTSEEAPLFQDFYAMERTKAKMGICSTHGNSLMCVLLSPAVWLFWPADSPTSRDILWLEWPSTPGAWLTSCGALFVFKMAVVLTTGLFWILSCLGLLVLCLCGGLRDFEHAPLPAREVELAVDNPRLLVSA</sequence>
<feature type="transmembrane region" description="Helical" evidence="1">
    <location>
        <begin position="344"/>
        <end position="365"/>
    </location>
</feature>
<keyword evidence="3" id="KW-1185">Reference proteome</keyword>
<organism evidence="2 3">
    <name type="scientific">Symbiodinium natans</name>
    <dbReference type="NCBI Taxonomy" id="878477"/>
    <lineage>
        <taxon>Eukaryota</taxon>
        <taxon>Sar</taxon>
        <taxon>Alveolata</taxon>
        <taxon>Dinophyceae</taxon>
        <taxon>Suessiales</taxon>
        <taxon>Symbiodiniaceae</taxon>
        <taxon>Symbiodinium</taxon>
    </lineage>
</organism>
<reference evidence="2" key="1">
    <citation type="submission" date="2021-02" db="EMBL/GenBank/DDBJ databases">
        <authorList>
            <person name="Dougan E. K."/>
            <person name="Rhodes N."/>
            <person name="Thang M."/>
            <person name="Chan C."/>
        </authorList>
    </citation>
    <scope>NUCLEOTIDE SEQUENCE</scope>
</reference>
<protein>
    <submittedName>
        <fullName evidence="2">Znhit2 protein</fullName>
    </submittedName>
</protein>
<feature type="transmembrane region" description="Helical" evidence="1">
    <location>
        <begin position="126"/>
        <end position="145"/>
    </location>
</feature>
<evidence type="ECO:0000256" key="1">
    <source>
        <dbReference type="SAM" id="Phobius"/>
    </source>
</evidence>
<dbReference type="AlphaFoldDB" id="A0A812JEF0"/>
<feature type="transmembrane region" description="Helical" evidence="1">
    <location>
        <begin position="385"/>
        <end position="418"/>
    </location>
</feature>
<accession>A0A812JEF0</accession>
<dbReference type="Proteomes" id="UP000604046">
    <property type="component" value="Unassembled WGS sequence"/>
</dbReference>
<evidence type="ECO:0000313" key="2">
    <source>
        <dbReference type="EMBL" id="CAE7201072.1"/>
    </source>
</evidence>
<keyword evidence="1" id="KW-0812">Transmembrane</keyword>
<keyword evidence="1" id="KW-0472">Membrane</keyword>
<proteinExistence type="predicted"/>
<feature type="transmembrane region" description="Helical" evidence="1">
    <location>
        <begin position="12"/>
        <end position="33"/>
    </location>
</feature>
<gene>
    <name evidence="2" type="primary">Znhit2</name>
    <name evidence="2" type="ORF">SNAT2548_LOCUS6003</name>
</gene>
<keyword evidence="1" id="KW-1133">Transmembrane helix</keyword>
<dbReference type="EMBL" id="CAJNDS010000391">
    <property type="protein sequence ID" value="CAE7201072.1"/>
    <property type="molecule type" value="Genomic_DNA"/>
</dbReference>
<evidence type="ECO:0000313" key="3">
    <source>
        <dbReference type="Proteomes" id="UP000604046"/>
    </source>
</evidence>
<name>A0A812JEF0_9DINO</name>
<comment type="caution">
    <text evidence="2">The sequence shown here is derived from an EMBL/GenBank/DDBJ whole genome shotgun (WGS) entry which is preliminary data.</text>
</comment>